<comment type="similarity">
    <text evidence="1">Belongs to the UPF0235 family.</text>
</comment>
<proteinExistence type="inferred from homology"/>
<accession>A0A8T4L5V5</accession>
<organism evidence="2 3">
    <name type="scientific">Candidatus Iainarchaeum sp</name>
    <dbReference type="NCBI Taxonomy" id="3101447"/>
    <lineage>
        <taxon>Archaea</taxon>
        <taxon>Candidatus Iainarchaeota</taxon>
        <taxon>Candidatus Iainarchaeia</taxon>
        <taxon>Candidatus Iainarchaeales</taxon>
        <taxon>Candidatus Iainarchaeaceae</taxon>
        <taxon>Candidatus Iainarchaeum</taxon>
    </lineage>
</organism>
<dbReference type="Proteomes" id="UP000675968">
    <property type="component" value="Unassembled WGS sequence"/>
</dbReference>
<evidence type="ECO:0000313" key="3">
    <source>
        <dbReference type="Proteomes" id="UP000675968"/>
    </source>
</evidence>
<evidence type="ECO:0000256" key="1">
    <source>
        <dbReference type="ARBA" id="ARBA00010364"/>
    </source>
</evidence>
<name>A0A8T4L5V5_9ARCH</name>
<reference evidence="2" key="1">
    <citation type="submission" date="2021-03" db="EMBL/GenBank/DDBJ databases">
        <authorList>
            <person name="Jaffe A."/>
        </authorList>
    </citation>
    <scope>NUCLEOTIDE SEQUENCE</scope>
    <source>
        <strain evidence="2">RIFCSPLOWO2_01_FULL_AR10_48_17</strain>
    </source>
</reference>
<reference evidence="2" key="2">
    <citation type="submission" date="2021-05" db="EMBL/GenBank/DDBJ databases">
        <title>Protein family content uncovers lineage relationships and bacterial pathway maintenance mechanisms in DPANN archaea.</title>
        <authorList>
            <person name="Castelle C.J."/>
            <person name="Meheust R."/>
            <person name="Jaffe A.L."/>
            <person name="Seitz K."/>
            <person name="Gong X."/>
            <person name="Baker B.J."/>
            <person name="Banfield J.F."/>
        </authorList>
    </citation>
    <scope>NUCLEOTIDE SEQUENCE</scope>
    <source>
        <strain evidence="2">RIFCSPLOWO2_01_FULL_AR10_48_17</strain>
    </source>
</reference>
<protein>
    <submittedName>
        <fullName evidence="2">DUF167 domain-containing protein</fullName>
    </submittedName>
</protein>
<dbReference type="SMART" id="SM01152">
    <property type="entry name" value="DUF167"/>
    <property type="match status" value="1"/>
</dbReference>
<dbReference type="AlphaFoldDB" id="A0A8T4L5V5"/>
<gene>
    <name evidence="2" type="ORF">J4215_01510</name>
</gene>
<sequence>MKEIVLNAKVIPNAKQFCIMEDPLTHEIKIKTKNPAQKDKANQEIVQELKKKYKTNVTILTGHKSNRKKIKIG</sequence>
<dbReference type="NCBIfam" id="TIGR00251">
    <property type="entry name" value="DUF167 family protein"/>
    <property type="match status" value="1"/>
</dbReference>
<evidence type="ECO:0000313" key="2">
    <source>
        <dbReference type="EMBL" id="MBS3061242.1"/>
    </source>
</evidence>
<dbReference type="SUPFAM" id="SSF69786">
    <property type="entry name" value="YggU-like"/>
    <property type="match status" value="1"/>
</dbReference>
<dbReference type="Gene3D" id="3.30.1200.10">
    <property type="entry name" value="YggU-like"/>
    <property type="match status" value="1"/>
</dbReference>
<dbReference type="Pfam" id="PF02594">
    <property type="entry name" value="DUF167"/>
    <property type="match status" value="1"/>
</dbReference>
<dbReference type="EMBL" id="JAGVWC010000008">
    <property type="protein sequence ID" value="MBS3061242.1"/>
    <property type="molecule type" value="Genomic_DNA"/>
</dbReference>
<dbReference type="InterPro" id="IPR036591">
    <property type="entry name" value="YggU-like_sf"/>
</dbReference>
<dbReference type="InterPro" id="IPR003746">
    <property type="entry name" value="DUF167"/>
</dbReference>
<comment type="caution">
    <text evidence="2">The sequence shown here is derived from an EMBL/GenBank/DDBJ whole genome shotgun (WGS) entry which is preliminary data.</text>
</comment>